<sequence>IQIEVKQPHTQDATLWVDHEARVLYTDLITRNGVVHVTDRVLIPQDVNISYEKWWSDDQYCTPELHALGFE</sequence>
<dbReference type="SUPFAM" id="SSF82153">
    <property type="entry name" value="FAS1 domain"/>
    <property type="match status" value="1"/>
</dbReference>
<reference evidence="2 3" key="1">
    <citation type="submission" date="2023-04" db="EMBL/GenBank/DDBJ databases">
        <title>Genome of Basidiobolus ranarum AG-B5.</title>
        <authorList>
            <person name="Stajich J.E."/>
            <person name="Carter-House D."/>
            <person name="Gryganskyi A."/>
        </authorList>
    </citation>
    <scope>NUCLEOTIDE SEQUENCE [LARGE SCALE GENOMIC DNA]</scope>
    <source>
        <strain evidence="2 3">AG-B5</strain>
    </source>
</reference>
<protein>
    <recommendedName>
        <fullName evidence="1">FAS1 domain-containing protein</fullName>
    </recommendedName>
</protein>
<accession>A0ABR2VN95</accession>
<proteinExistence type="predicted"/>
<dbReference type="InterPro" id="IPR036378">
    <property type="entry name" value="FAS1_dom_sf"/>
</dbReference>
<dbReference type="Proteomes" id="UP001479436">
    <property type="component" value="Unassembled WGS sequence"/>
</dbReference>
<feature type="non-terminal residue" evidence="2">
    <location>
        <position position="1"/>
    </location>
</feature>
<name>A0ABR2VN95_9FUNG</name>
<dbReference type="EMBL" id="JASJQH010008904">
    <property type="protein sequence ID" value="KAK9685997.1"/>
    <property type="molecule type" value="Genomic_DNA"/>
</dbReference>
<dbReference type="InterPro" id="IPR000782">
    <property type="entry name" value="FAS1_domain"/>
</dbReference>
<dbReference type="Pfam" id="PF02469">
    <property type="entry name" value="Fasciclin"/>
    <property type="match status" value="1"/>
</dbReference>
<feature type="domain" description="FAS1" evidence="1">
    <location>
        <begin position="1"/>
        <end position="42"/>
    </location>
</feature>
<organism evidence="2 3">
    <name type="scientific">Basidiobolus ranarum</name>
    <dbReference type="NCBI Taxonomy" id="34480"/>
    <lineage>
        <taxon>Eukaryota</taxon>
        <taxon>Fungi</taxon>
        <taxon>Fungi incertae sedis</taxon>
        <taxon>Zoopagomycota</taxon>
        <taxon>Entomophthoromycotina</taxon>
        <taxon>Basidiobolomycetes</taxon>
        <taxon>Basidiobolales</taxon>
        <taxon>Basidiobolaceae</taxon>
        <taxon>Basidiobolus</taxon>
    </lineage>
</organism>
<evidence type="ECO:0000313" key="2">
    <source>
        <dbReference type="EMBL" id="KAK9685997.1"/>
    </source>
</evidence>
<evidence type="ECO:0000313" key="3">
    <source>
        <dbReference type="Proteomes" id="UP001479436"/>
    </source>
</evidence>
<keyword evidence="3" id="KW-1185">Reference proteome</keyword>
<dbReference type="Gene3D" id="2.30.180.10">
    <property type="entry name" value="FAS1 domain"/>
    <property type="match status" value="1"/>
</dbReference>
<dbReference type="PROSITE" id="PS50213">
    <property type="entry name" value="FAS1"/>
    <property type="match status" value="1"/>
</dbReference>
<gene>
    <name evidence="2" type="ORF">K7432_015295</name>
</gene>
<evidence type="ECO:0000259" key="1">
    <source>
        <dbReference type="PROSITE" id="PS50213"/>
    </source>
</evidence>
<comment type="caution">
    <text evidence="2">The sequence shown here is derived from an EMBL/GenBank/DDBJ whole genome shotgun (WGS) entry which is preliminary data.</text>
</comment>